<dbReference type="InterPro" id="IPR000432">
    <property type="entry name" value="DNA_mismatch_repair_MutS_C"/>
</dbReference>
<dbReference type="NCBIfam" id="TIGR01069">
    <property type="entry name" value="mutS2"/>
    <property type="match status" value="1"/>
</dbReference>
<feature type="region of interest" description="Disordered" evidence="9">
    <location>
        <begin position="530"/>
        <end position="561"/>
    </location>
</feature>
<dbReference type="SUPFAM" id="SSF52540">
    <property type="entry name" value="P-loop containing nucleoside triphosphate hydrolases"/>
    <property type="match status" value="1"/>
</dbReference>
<comment type="function">
    <text evidence="8">Acts as a ribosome collision sensor, splitting the ribosome into its 2 subunits. Detects stalled/collided 70S ribosomes which it binds and splits by an ATP-hydrolysis driven conformational change. Acts upstream of the ribosome quality control system (RQC), a ribosome-associated complex that mediates the extraction of incompletely synthesized nascent chains from stalled ribosomes and their subsequent degradation. Probably generates substrates for RQC.</text>
</comment>
<sequence length="792" mass="87841">MDKYCKALELDKVLVKLADFCSCEDGKTLALNIEPLTETEEVKALLEKTVDANTLTNRYGTPSVGSLINCTACLRRAQVGSRLTMKELLDVARILSSIDTIDRWHRQLEEKPASLEFLLDSVVALPNLYREITSAVLSEEEIADKASPELADIRRKIRAAGSKAREVLDKMVRSTTYQKYLQESIITMRDGRFVVPVKTEYRNEVKGLIHDTSSSGATVFIEPVGVVEANNEIRILQNKEKVEIDRILSELSAQVGGCCDSILGSYEAMVELDLYFAKSRMADAMKASVPHINQQGIINLHHARHPLIDAEKVVPIDIRLGEDFDTLVVTGPNTGGKTVAIKTLGLLVLMAQCGLMLPVADNSTVPVFEKVLVDIGDEQSIEQSLSTFSAHMTNIIQILQQADERSLVLLDELGAGTDPVEGAALAVAIIEQIRFQQAKVIATTHYAEIKMYALNTEGVENASCEFDVATLRPTYRLLTGVPGRSNAFAISERLGLSQQVIENAKEHVSNENARFEDVVSQLEATRQQLEQERQLAQSQRQKAQQNRQQADALRKKMEEEKEREIERARTQARSIVEQVNFQAQKLLDELEEIRKKKDSENFADMASKAKVAFKANMRKLQDLADPVTKKTGEYKPPRPIRRGDIVQLAGLNKEGTVLSNPDGQGYVSVQAGIMKTKVHQSELRLVDLKDKKVTINNSGVSTRNVTSKAQREVKTEIDLRGMTADEALMELDRYIDSSVLSGVTTITIIHGKGTGALRAAVHQRLRKHKNIKSFRLGTYGEGEAGVTVAEIK</sequence>
<dbReference type="GO" id="GO:0005524">
    <property type="term" value="F:ATP binding"/>
    <property type="evidence" value="ECO:0007669"/>
    <property type="project" value="UniProtKB-UniRule"/>
</dbReference>
<dbReference type="InterPro" id="IPR002625">
    <property type="entry name" value="Smr_dom"/>
</dbReference>
<keyword evidence="7 8" id="KW-0238">DNA-binding</keyword>
<evidence type="ECO:0000256" key="7">
    <source>
        <dbReference type="ARBA" id="ARBA00023125"/>
    </source>
</evidence>
<dbReference type="EMBL" id="JACRTD010000003">
    <property type="protein sequence ID" value="MBC8585039.1"/>
    <property type="molecule type" value="Genomic_DNA"/>
</dbReference>
<keyword evidence="1 8" id="KW-0540">Nuclease</keyword>
<feature type="compositionally biased region" description="Low complexity" evidence="9">
    <location>
        <begin position="530"/>
        <end position="550"/>
    </location>
</feature>
<dbReference type="SUPFAM" id="SSF160443">
    <property type="entry name" value="SMR domain-like"/>
    <property type="match status" value="1"/>
</dbReference>
<dbReference type="EC" id="3.1.-.-" evidence="8"/>
<evidence type="ECO:0000259" key="10">
    <source>
        <dbReference type="PROSITE" id="PS50828"/>
    </source>
</evidence>
<dbReference type="PANTHER" id="PTHR48466">
    <property type="entry name" value="OS10G0509000 PROTEIN-RELATED"/>
    <property type="match status" value="1"/>
</dbReference>
<dbReference type="GO" id="GO:0043023">
    <property type="term" value="F:ribosomal large subunit binding"/>
    <property type="evidence" value="ECO:0007669"/>
    <property type="project" value="UniProtKB-UniRule"/>
</dbReference>
<dbReference type="InterPro" id="IPR027417">
    <property type="entry name" value="P-loop_NTPase"/>
</dbReference>
<protein>
    <recommendedName>
        <fullName evidence="8">Endonuclease MutS2</fullName>
        <ecNumber evidence="8">3.1.-.-</ecNumber>
    </recommendedName>
    <alternativeName>
        <fullName evidence="8">Ribosome-associated protein quality control-upstream factor</fullName>
        <shortName evidence="8">RQC-upstream factor</shortName>
        <shortName evidence="8">RqcU</shortName>
        <ecNumber evidence="8">3.6.4.-</ecNumber>
    </alternativeName>
</protein>
<dbReference type="Gene3D" id="3.40.50.300">
    <property type="entry name" value="P-loop containing nucleotide triphosphate hydrolases"/>
    <property type="match status" value="1"/>
</dbReference>
<keyword evidence="4 8" id="KW-0378">Hydrolase</keyword>
<evidence type="ECO:0000256" key="5">
    <source>
        <dbReference type="ARBA" id="ARBA00022840"/>
    </source>
</evidence>
<evidence type="ECO:0000256" key="6">
    <source>
        <dbReference type="ARBA" id="ARBA00022884"/>
    </source>
</evidence>
<dbReference type="InterPro" id="IPR007696">
    <property type="entry name" value="DNA_mismatch_repair_MutS_core"/>
</dbReference>
<evidence type="ECO:0000256" key="8">
    <source>
        <dbReference type="HAMAP-Rule" id="MF_00092"/>
    </source>
</evidence>
<dbReference type="GO" id="GO:0019843">
    <property type="term" value="F:rRNA binding"/>
    <property type="evidence" value="ECO:0007669"/>
    <property type="project" value="UniProtKB-UniRule"/>
</dbReference>
<keyword evidence="3 8" id="KW-0547">Nucleotide-binding</keyword>
<dbReference type="PROSITE" id="PS00486">
    <property type="entry name" value="DNA_MISMATCH_REPAIR_2"/>
    <property type="match status" value="1"/>
</dbReference>
<comment type="similarity">
    <text evidence="8">Belongs to the DNA mismatch repair MutS family. MutS2 subfamily.</text>
</comment>
<evidence type="ECO:0000313" key="12">
    <source>
        <dbReference type="Proteomes" id="UP000623678"/>
    </source>
</evidence>
<name>A0A926ERI5_9FIRM</name>
<evidence type="ECO:0000256" key="1">
    <source>
        <dbReference type="ARBA" id="ARBA00022722"/>
    </source>
</evidence>
<organism evidence="11 12">
    <name type="scientific">Youxingia wuxianensis</name>
    <dbReference type="NCBI Taxonomy" id="2763678"/>
    <lineage>
        <taxon>Bacteria</taxon>
        <taxon>Bacillati</taxon>
        <taxon>Bacillota</taxon>
        <taxon>Clostridia</taxon>
        <taxon>Eubacteriales</taxon>
        <taxon>Oscillospiraceae</taxon>
        <taxon>Youxingia</taxon>
    </lineage>
</organism>
<dbReference type="RefSeq" id="WP_262394820.1">
    <property type="nucleotide sequence ID" value="NZ_JACRTD010000003.1"/>
</dbReference>
<dbReference type="SMART" id="SM00463">
    <property type="entry name" value="SMR"/>
    <property type="match status" value="1"/>
</dbReference>
<dbReference type="GO" id="GO:0140664">
    <property type="term" value="F:ATP-dependent DNA damage sensor activity"/>
    <property type="evidence" value="ECO:0007669"/>
    <property type="project" value="InterPro"/>
</dbReference>
<gene>
    <name evidence="8" type="primary">mutS2</name>
    <name evidence="8" type="synonym">rqcU</name>
    <name evidence="11" type="ORF">H8705_05520</name>
</gene>
<keyword evidence="6 8" id="KW-0694">RNA-binding</keyword>
<dbReference type="GO" id="GO:0045910">
    <property type="term" value="P:negative regulation of DNA recombination"/>
    <property type="evidence" value="ECO:0007669"/>
    <property type="project" value="InterPro"/>
</dbReference>
<dbReference type="CDD" id="cd03280">
    <property type="entry name" value="ABC_MutS2"/>
    <property type="match status" value="1"/>
</dbReference>
<dbReference type="Pfam" id="PF00488">
    <property type="entry name" value="MutS_V"/>
    <property type="match status" value="1"/>
</dbReference>
<dbReference type="GO" id="GO:0072344">
    <property type="term" value="P:rescue of stalled ribosome"/>
    <property type="evidence" value="ECO:0007669"/>
    <property type="project" value="UniProtKB-UniRule"/>
</dbReference>
<dbReference type="InterPro" id="IPR046893">
    <property type="entry name" value="MSSS"/>
</dbReference>
<dbReference type="SMART" id="SM00534">
    <property type="entry name" value="MUTSac"/>
    <property type="match status" value="1"/>
</dbReference>
<keyword evidence="8 11" id="KW-0255">Endonuclease</keyword>
<comment type="caution">
    <text evidence="11">The sequence shown here is derived from an EMBL/GenBank/DDBJ whole genome shotgun (WGS) entry which is preliminary data.</text>
</comment>
<dbReference type="SUPFAM" id="SSF48334">
    <property type="entry name" value="DNA repair protein MutS, domain III"/>
    <property type="match status" value="1"/>
</dbReference>
<dbReference type="PROSITE" id="PS50828">
    <property type="entry name" value="SMR"/>
    <property type="match status" value="1"/>
</dbReference>
<evidence type="ECO:0000256" key="9">
    <source>
        <dbReference type="SAM" id="MobiDB-lite"/>
    </source>
</evidence>
<dbReference type="InterPro" id="IPR036063">
    <property type="entry name" value="Smr_dom_sf"/>
</dbReference>
<keyword evidence="5 8" id="KW-0067">ATP-binding</keyword>
<dbReference type="GO" id="GO:0006298">
    <property type="term" value="P:mismatch repair"/>
    <property type="evidence" value="ECO:0007669"/>
    <property type="project" value="InterPro"/>
</dbReference>
<dbReference type="GO" id="GO:0030983">
    <property type="term" value="F:mismatched DNA binding"/>
    <property type="evidence" value="ECO:0007669"/>
    <property type="project" value="InterPro"/>
</dbReference>
<dbReference type="Proteomes" id="UP000623678">
    <property type="component" value="Unassembled WGS sequence"/>
</dbReference>
<evidence type="ECO:0000256" key="4">
    <source>
        <dbReference type="ARBA" id="ARBA00022801"/>
    </source>
</evidence>
<dbReference type="AlphaFoldDB" id="A0A926ERI5"/>
<dbReference type="EC" id="3.6.4.-" evidence="8"/>
<dbReference type="InterPro" id="IPR005747">
    <property type="entry name" value="MutS2"/>
</dbReference>
<feature type="compositionally biased region" description="Basic and acidic residues" evidence="9">
    <location>
        <begin position="552"/>
        <end position="561"/>
    </location>
</feature>
<dbReference type="Pfam" id="PF01713">
    <property type="entry name" value="Smr"/>
    <property type="match status" value="1"/>
</dbReference>
<keyword evidence="2 8" id="KW-0699">rRNA-binding</keyword>
<keyword evidence="12" id="KW-1185">Reference proteome</keyword>
<reference evidence="11" key="1">
    <citation type="submission" date="2020-08" db="EMBL/GenBank/DDBJ databases">
        <title>Genome public.</title>
        <authorList>
            <person name="Liu C."/>
            <person name="Sun Q."/>
        </authorList>
    </citation>
    <scope>NUCLEOTIDE SEQUENCE</scope>
    <source>
        <strain evidence="11">NSJ-64</strain>
    </source>
</reference>
<dbReference type="GO" id="GO:0004519">
    <property type="term" value="F:endonuclease activity"/>
    <property type="evidence" value="ECO:0007669"/>
    <property type="project" value="UniProtKB-UniRule"/>
</dbReference>
<evidence type="ECO:0000256" key="2">
    <source>
        <dbReference type="ARBA" id="ARBA00022730"/>
    </source>
</evidence>
<comment type="function">
    <text evidence="8">Endonuclease that is involved in the suppression of homologous recombination and thus may have a key role in the control of bacterial genetic diversity.</text>
</comment>
<dbReference type="PANTHER" id="PTHR48466:SF2">
    <property type="entry name" value="OS10G0509000 PROTEIN"/>
    <property type="match status" value="1"/>
</dbReference>
<dbReference type="InterPro" id="IPR036187">
    <property type="entry name" value="DNA_mismatch_repair_MutS_sf"/>
</dbReference>
<dbReference type="InterPro" id="IPR045076">
    <property type="entry name" value="MutS"/>
</dbReference>
<feature type="domain" description="Smr" evidence="10">
    <location>
        <begin position="717"/>
        <end position="792"/>
    </location>
</feature>
<comment type="subunit">
    <text evidence="8">Homodimer. Binds to stalled ribosomes, contacting rRNA.</text>
</comment>
<dbReference type="Gene3D" id="3.30.1370.110">
    <property type="match status" value="1"/>
</dbReference>
<evidence type="ECO:0000313" key="11">
    <source>
        <dbReference type="EMBL" id="MBC8585039.1"/>
    </source>
</evidence>
<dbReference type="FunFam" id="3.40.50.300:FF:000830">
    <property type="entry name" value="Endonuclease MutS2"/>
    <property type="match status" value="1"/>
</dbReference>
<dbReference type="GO" id="GO:0016887">
    <property type="term" value="F:ATP hydrolysis activity"/>
    <property type="evidence" value="ECO:0007669"/>
    <property type="project" value="InterPro"/>
</dbReference>
<dbReference type="Pfam" id="PF20297">
    <property type="entry name" value="MSSS"/>
    <property type="match status" value="1"/>
</dbReference>
<dbReference type="SMART" id="SM00533">
    <property type="entry name" value="MUTSd"/>
    <property type="match status" value="1"/>
</dbReference>
<feature type="binding site" evidence="8">
    <location>
        <begin position="331"/>
        <end position="338"/>
    </location>
    <ligand>
        <name>ATP</name>
        <dbReference type="ChEBI" id="CHEBI:30616"/>
    </ligand>
</feature>
<dbReference type="HAMAP" id="MF_00092">
    <property type="entry name" value="MutS2"/>
    <property type="match status" value="1"/>
</dbReference>
<evidence type="ECO:0000256" key="3">
    <source>
        <dbReference type="ARBA" id="ARBA00022741"/>
    </source>
</evidence>
<proteinExistence type="inferred from homology"/>
<accession>A0A926ERI5</accession>
<dbReference type="PIRSF" id="PIRSF005814">
    <property type="entry name" value="MutS_YshD"/>
    <property type="match status" value="1"/>
</dbReference>